<dbReference type="Proteomes" id="UP000288805">
    <property type="component" value="Unassembled WGS sequence"/>
</dbReference>
<feature type="region of interest" description="Disordered" evidence="1">
    <location>
        <begin position="1"/>
        <end position="44"/>
    </location>
</feature>
<dbReference type="EMBL" id="QGNW01001965">
    <property type="protein sequence ID" value="RVW27111.1"/>
    <property type="molecule type" value="Genomic_DNA"/>
</dbReference>
<organism evidence="2 3">
    <name type="scientific">Vitis vinifera</name>
    <name type="common">Grape</name>
    <dbReference type="NCBI Taxonomy" id="29760"/>
    <lineage>
        <taxon>Eukaryota</taxon>
        <taxon>Viridiplantae</taxon>
        <taxon>Streptophyta</taxon>
        <taxon>Embryophyta</taxon>
        <taxon>Tracheophyta</taxon>
        <taxon>Spermatophyta</taxon>
        <taxon>Magnoliopsida</taxon>
        <taxon>eudicotyledons</taxon>
        <taxon>Gunneridae</taxon>
        <taxon>Pentapetalae</taxon>
        <taxon>rosids</taxon>
        <taxon>Vitales</taxon>
        <taxon>Vitaceae</taxon>
        <taxon>Viteae</taxon>
        <taxon>Vitis</taxon>
    </lineage>
</organism>
<evidence type="ECO:0000313" key="3">
    <source>
        <dbReference type="Proteomes" id="UP000288805"/>
    </source>
</evidence>
<sequence length="614" mass="66686">MRILGVTEEGLARVAKKRSKTEERGKEGEELGKRGPSSSLRAADRDRGSYCDCQKSWEVIVGSDLLSLHSCPFTLQVAELYVGRPDALWQSSGCYVCECRVPLLEEVRIGEACHVYSWGNPDEPRISDGDFCVVPVTTFAVFNPIFAVFTRFYFVAKKMSANQEATSSGPCDDAHAEKSVEKLSVKSSGGDHAIYFSKEQFNAGLRFPLPCLCSRSFCTSPRFLRRIFILIWSGADGVQHPKPAFQFGPHTAGVGDQPAGLNQGGCQGPCAGEGLWAGLGTHPDRPLLPTNRQDKRGKLVEWVEKASFDRLNRLYEIAAASGVVICYSPLRTFVWSPEPQPYVLNILPRRLPKEVVSGEHFVLPDCHSMRRCKGRRRHAKLASIIGRKKGKRGFCGRLRVANDPRLLPCWCSSKEEEERGNNKGAGKSSHLYFKRSRHLAGLNHSGPSMSAAGRWLFLAEEATSINQPGSPHPDAGVAASCAAVLPPMAIPMEEMGAENQSLPSCGPSPLALVPVKGPAIEGGRVRADLKSGLLGRFKIGSWRPLKSAARPSRMIIRGSEAEMVAENPPPRGGPGWGFTGATQAETAGAPDPEEESLSNASSGGNPLMMQLHLC</sequence>
<proteinExistence type="predicted"/>
<reference evidence="2 3" key="1">
    <citation type="journal article" date="2018" name="PLoS Genet.">
        <title>Population sequencing reveals clonal diversity and ancestral inbreeding in the grapevine cultivar Chardonnay.</title>
        <authorList>
            <person name="Roach M.J."/>
            <person name="Johnson D.L."/>
            <person name="Bohlmann J."/>
            <person name="van Vuuren H.J."/>
            <person name="Jones S.J."/>
            <person name="Pretorius I.S."/>
            <person name="Schmidt S.A."/>
            <person name="Borneman A.R."/>
        </authorList>
    </citation>
    <scope>NUCLEOTIDE SEQUENCE [LARGE SCALE GENOMIC DNA]</scope>
    <source>
        <strain evidence="3">cv. Chardonnay</strain>
        <tissue evidence="2">Leaf</tissue>
    </source>
</reference>
<protein>
    <submittedName>
        <fullName evidence="2">Uncharacterized protein</fullName>
    </submittedName>
</protein>
<name>A0A438CVA4_VITVI</name>
<feature type="region of interest" description="Disordered" evidence="1">
    <location>
        <begin position="563"/>
        <end position="605"/>
    </location>
</feature>
<comment type="caution">
    <text evidence="2">The sequence shown here is derived from an EMBL/GenBank/DDBJ whole genome shotgun (WGS) entry which is preliminary data.</text>
</comment>
<feature type="compositionally biased region" description="Basic and acidic residues" evidence="1">
    <location>
        <begin position="20"/>
        <end position="33"/>
    </location>
</feature>
<evidence type="ECO:0000256" key="1">
    <source>
        <dbReference type="SAM" id="MobiDB-lite"/>
    </source>
</evidence>
<evidence type="ECO:0000313" key="2">
    <source>
        <dbReference type="EMBL" id="RVW27111.1"/>
    </source>
</evidence>
<dbReference type="AlphaFoldDB" id="A0A438CVA4"/>
<gene>
    <name evidence="2" type="ORF">CK203_098959</name>
</gene>
<accession>A0A438CVA4</accession>